<feature type="transmembrane region" description="Helical" evidence="2">
    <location>
        <begin position="273"/>
        <end position="293"/>
    </location>
</feature>
<name>A0ABR0UKN2_REHGL</name>
<reference evidence="4 5" key="1">
    <citation type="journal article" date="2021" name="Comput. Struct. Biotechnol. J.">
        <title>De novo genome assembly of the potent medicinal plant Rehmannia glutinosa using nanopore technology.</title>
        <authorList>
            <person name="Ma L."/>
            <person name="Dong C."/>
            <person name="Song C."/>
            <person name="Wang X."/>
            <person name="Zheng X."/>
            <person name="Niu Y."/>
            <person name="Chen S."/>
            <person name="Feng W."/>
        </authorList>
    </citation>
    <scope>NUCLEOTIDE SEQUENCE [LARGE SCALE GENOMIC DNA]</scope>
    <source>
        <strain evidence="4">DH-2019</strain>
    </source>
</reference>
<dbReference type="SMART" id="SM00248">
    <property type="entry name" value="ANK"/>
    <property type="match status" value="4"/>
</dbReference>
<evidence type="ECO:0000256" key="1">
    <source>
        <dbReference type="SAM" id="MobiDB-lite"/>
    </source>
</evidence>
<dbReference type="Pfam" id="PF13962">
    <property type="entry name" value="PGG"/>
    <property type="match status" value="1"/>
</dbReference>
<dbReference type="SUPFAM" id="SSF48403">
    <property type="entry name" value="Ankyrin repeat"/>
    <property type="match status" value="1"/>
</dbReference>
<dbReference type="PANTHER" id="PTHR24177:SF470">
    <property type="entry name" value="ANKYRIN REPEAT PROTEIN"/>
    <property type="match status" value="1"/>
</dbReference>
<evidence type="ECO:0000259" key="3">
    <source>
        <dbReference type="Pfam" id="PF13962"/>
    </source>
</evidence>
<dbReference type="EMBL" id="JABTTQ020002643">
    <property type="protein sequence ID" value="KAK6122740.1"/>
    <property type="molecule type" value="Genomic_DNA"/>
</dbReference>
<feature type="region of interest" description="Disordered" evidence="1">
    <location>
        <begin position="335"/>
        <end position="361"/>
    </location>
</feature>
<dbReference type="Pfam" id="PF12796">
    <property type="entry name" value="Ank_2"/>
    <property type="match status" value="1"/>
</dbReference>
<organism evidence="4 5">
    <name type="scientific">Rehmannia glutinosa</name>
    <name type="common">Chinese foxglove</name>
    <dbReference type="NCBI Taxonomy" id="99300"/>
    <lineage>
        <taxon>Eukaryota</taxon>
        <taxon>Viridiplantae</taxon>
        <taxon>Streptophyta</taxon>
        <taxon>Embryophyta</taxon>
        <taxon>Tracheophyta</taxon>
        <taxon>Spermatophyta</taxon>
        <taxon>Magnoliopsida</taxon>
        <taxon>eudicotyledons</taxon>
        <taxon>Gunneridae</taxon>
        <taxon>Pentapetalae</taxon>
        <taxon>asterids</taxon>
        <taxon>lamiids</taxon>
        <taxon>Lamiales</taxon>
        <taxon>Orobanchaceae</taxon>
        <taxon>Rehmannieae</taxon>
        <taxon>Rehmannia</taxon>
    </lineage>
</organism>
<dbReference type="InterPro" id="IPR036770">
    <property type="entry name" value="Ankyrin_rpt-contain_sf"/>
</dbReference>
<feature type="transmembrane region" description="Helical" evidence="2">
    <location>
        <begin position="643"/>
        <end position="669"/>
    </location>
</feature>
<gene>
    <name evidence="4" type="ORF">DH2020_043520</name>
</gene>
<dbReference type="PANTHER" id="PTHR24177">
    <property type="entry name" value="CASKIN"/>
    <property type="match status" value="1"/>
</dbReference>
<sequence>MKGSQTTNQQEITLDYLFQLTMKKKWDEVIEIYKNHSWAQSAKLTKSEETALHVSVSSYNSETISSYGGYNEIMINSIPERDVFRILSMQNDKGNTPLHLAAAVGWVAICECIASKDRNLISIRNTENETPLFVAAHHGKMEAFLCLHEMYNKDKAGQEADESLCRRKDGNTILHSAISGEYFRLAYLIISYYPKLVNSVNEEGETPLHVLARKPNVFKSSSHLGHYDSLIYHCVFVDELKKPKYVPGAYQNNPEEDEKDVACYPANYATCILLLKFAMKVVLTVLGVGFNRIKTIQEKKQRYLHAFQIMNQMIESESSYKYDSNGEKPVQKLEPLYSGRVTPPATPPDPDNPEDTHRINTESDNGMALLDEAHQNKDHKEKDQSLSGPGLQCQECFATRSLKPQTSVLDYLLKMKLPEYLFHQVDDQGNSILHLAAMLRDYQPWRIPVLPCRCNGKLSGTSDCNSESNQITKNVFIQMQHVKHSIPPLCFAHNNKEGHTPRQIFTKTHKSLVKEGTDWLIKTSESCSLIAALIATVAFATSATVPGGLNDRTGYPNMQNHTAFDLFSISSLIALCLSVTALVFFLAIITSRCEEHDFKTNLPRKLLMGLTSLFASIAAMLVSFCAGHTFILRDKLRLAAVPIYAIACVPVTFFAVAQLPLYFDLLWAACRKVPLRSYKVFYH</sequence>
<evidence type="ECO:0000313" key="4">
    <source>
        <dbReference type="EMBL" id="KAK6122740.1"/>
    </source>
</evidence>
<feature type="domain" description="PGG" evidence="3">
    <location>
        <begin position="518"/>
        <end position="629"/>
    </location>
</feature>
<feature type="transmembrane region" description="Helical" evidence="2">
    <location>
        <begin position="529"/>
        <end position="549"/>
    </location>
</feature>
<dbReference type="Proteomes" id="UP001318860">
    <property type="component" value="Unassembled WGS sequence"/>
</dbReference>
<comment type="caution">
    <text evidence="4">The sequence shown here is derived from an EMBL/GenBank/DDBJ whole genome shotgun (WGS) entry which is preliminary data.</text>
</comment>
<dbReference type="InterPro" id="IPR026961">
    <property type="entry name" value="PGG_dom"/>
</dbReference>
<keyword evidence="2" id="KW-1133">Transmembrane helix</keyword>
<keyword evidence="2" id="KW-0472">Membrane</keyword>
<protein>
    <recommendedName>
        <fullName evidence="3">PGG domain-containing protein</fullName>
    </recommendedName>
</protein>
<proteinExistence type="predicted"/>
<accession>A0ABR0UKN2</accession>
<keyword evidence="2" id="KW-0812">Transmembrane</keyword>
<keyword evidence="5" id="KW-1185">Reference proteome</keyword>
<feature type="transmembrane region" description="Helical" evidence="2">
    <location>
        <begin position="610"/>
        <end position="631"/>
    </location>
</feature>
<evidence type="ECO:0000313" key="5">
    <source>
        <dbReference type="Proteomes" id="UP001318860"/>
    </source>
</evidence>
<dbReference type="Gene3D" id="1.25.40.20">
    <property type="entry name" value="Ankyrin repeat-containing domain"/>
    <property type="match status" value="2"/>
</dbReference>
<evidence type="ECO:0000256" key="2">
    <source>
        <dbReference type="SAM" id="Phobius"/>
    </source>
</evidence>
<feature type="transmembrane region" description="Helical" evidence="2">
    <location>
        <begin position="569"/>
        <end position="589"/>
    </location>
</feature>
<dbReference type="InterPro" id="IPR002110">
    <property type="entry name" value="Ankyrin_rpt"/>
</dbReference>